<feature type="compositionally biased region" description="Pro residues" evidence="1">
    <location>
        <begin position="74"/>
        <end position="84"/>
    </location>
</feature>
<feature type="signal peptide" evidence="2">
    <location>
        <begin position="1"/>
        <end position="22"/>
    </location>
</feature>
<dbReference type="EMBL" id="JAGINP010000009">
    <property type="protein sequence ID" value="MBP2293134.1"/>
    <property type="molecule type" value="Genomic_DNA"/>
</dbReference>
<organism evidence="3 4">
    <name type="scientific">Azospirillum rugosum</name>
    <dbReference type="NCBI Taxonomy" id="416170"/>
    <lineage>
        <taxon>Bacteria</taxon>
        <taxon>Pseudomonadati</taxon>
        <taxon>Pseudomonadota</taxon>
        <taxon>Alphaproteobacteria</taxon>
        <taxon>Rhodospirillales</taxon>
        <taxon>Azospirillaceae</taxon>
        <taxon>Azospirillum</taxon>
    </lineage>
</organism>
<feature type="region of interest" description="Disordered" evidence="1">
    <location>
        <begin position="135"/>
        <end position="163"/>
    </location>
</feature>
<reference evidence="3 4" key="1">
    <citation type="submission" date="2021-03" db="EMBL/GenBank/DDBJ databases">
        <title>Genomic Encyclopedia of Type Strains, Phase III (KMG-III): the genomes of soil and plant-associated and newly described type strains.</title>
        <authorList>
            <person name="Whitman W."/>
        </authorList>
    </citation>
    <scope>NUCLEOTIDE SEQUENCE [LARGE SCALE GENOMIC DNA]</scope>
    <source>
        <strain evidence="3 4">IMMIB AFH-6</strain>
    </source>
</reference>
<dbReference type="RefSeq" id="WP_209766985.1">
    <property type="nucleotide sequence ID" value="NZ_JAGINP010000009.1"/>
</dbReference>
<protein>
    <recommendedName>
        <fullName evidence="5">Secreted protein</fullName>
    </recommendedName>
</protein>
<feature type="compositionally biased region" description="Gly residues" evidence="1">
    <location>
        <begin position="136"/>
        <end position="146"/>
    </location>
</feature>
<evidence type="ECO:0000256" key="2">
    <source>
        <dbReference type="SAM" id="SignalP"/>
    </source>
</evidence>
<name>A0ABS4SLM5_9PROT</name>
<sequence length="163" mass="16743">MPGRVRRGALMLALLVAATAGASGRSFGADAGNVDCWLLEGGDLDQARDQGLCQDAFSRNSRSGEPPVVTAPAAPIPGRKPAPPVKTVRAETRAAKAKTTARASQVVRPARPAQKGGTDFGTQFRRDWNSLMHALAGGGPFGGGSQPTGSGASVPTHMSRNGR</sequence>
<comment type="caution">
    <text evidence="3">The sequence shown here is derived from an EMBL/GenBank/DDBJ whole genome shotgun (WGS) entry which is preliminary data.</text>
</comment>
<feature type="chain" id="PRO_5047212177" description="Secreted protein" evidence="2">
    <location>
        <begin position="23"/>
        <end position="163"/>
    </location>
</feature>
<keyword evidence="2" id="KW-0732">Signal</keyword>
<gene>
    <name evidence="3" type="ORF">J2851_002916</name>
</gene>
<evidence type="ECO:0000313" key="3">
    <source>
        <dbReference type="EMBL" id="MBP2293134.1"/>
    </source>
</evidence>
<accession>A0ABS4SLM5</accession>
<feature type="region of interest" description="Disordered" evidence="1">
    <location>
        <begin position="57"/>
        <end position="123"/>
    </location>
</feature>
<keyword evidence="4" id="KW-1185">Reference proteome</keyword>
<evidence type="ECO:0000256" key="1">
    <source>
        <dbReference type="SAM" id="MobiDB-lite"/>
    </source>
</evidence>
<dbReference type="Proteomes" id="UP000781958">
    <property type="component" value="Unassembled WGS sequence"/>
</dbReference>
<evidence type="ECO:0008006" key="5">
    <source>
        <dbReference type="Google" id="ProtNLM"/>
    </source>
</evidence>
<proteinExistence type="predicted"/>
<evidence type="ECO:0000313" key="4">
    <source>
        <dbReference type="Proteomes" id="UP000781958"/>
    </source>
</evidence>